<feature type="non-terminal residue" evidence="2">
    <location>
        <position position="1"/>
    </location>
</feature>
<keyword evidence="3" id="KW-1185">Reference proteome</keyword>
<evidence type="ECO:0000313" key="3">
    <source>
        <dbReference type="Proteomes" id="UP001530377"/>
    </source>
</evidence>
<sequence length="818" mass="90476">FVLYYHDRSLPPSSVAPPHPCRRPSSSSSSLSGGEGEVVLARHATEEAVRFAGLCRALRSLPRSLGPRCLRDDNVDWTSKEEEEEGEEVDEAEVVHLGESTLVYVPLELGGDVFAVAQVPRRARRAGSSLGCGADPMSDAVLRMHAEFALLYGGGGVHRSLLRTRHLESTNDWSIEVVVATSDKDDGRNGDYDDGGCSGSDRLKIKDDARWELPRKSSSDSEICVDGINLKKSGPCELPRISWNGNGYSGSDGLKIKDDACWELPVDDHGPVMKPIAEDSKQFSWYQSQGKRREDNNKRGGLARGGSSVLEEGLRPSRRKMSTSRVGSHDSGDDDGDHIGYYRYGGMEELFALRRERRDLLTRDPLFRRRWSSSSNSDVEKDLRCVDCDRRIEALLPILPITALRDALAGHYDDRLRRIQAVCDATGGSAGRRSVEAVPPSIVRRGRGDQASPEPIGGQHPPSAPNPLVCLAAAEFMTSMMRDQVPELADHGKLIGMSFLCRDRLVLSDAIPRRDEDGRCLIELSPELLCMIVEHFRFFREKFNADDIQSNFSREELTQNGNGVPLSRWRLGGTKKIENAAQQGSLPLDGNEKCASNRNDDSGFVTYPSPPTNDNAPINSLFVRNKKKHVWLQRIFLPCFNVVDIDDEVEILVAMFEREEITFLLFFERPSSHESKSPLAQMAEELQPKTRKLKDGKSKPVSGATKAFVDVLNNLEEAMAQFCNMYSHYVADSLSVDTASARSTDSKNIFCGEPGINIISIDRNENSFVLLNQHDLSSKEFKRSILTTNGSASPTPSNPTFGIFGIFGIGSKQKVTPG</sequence>
<reference evidence="2 3" key="1">
    <citation type="submission" date="2024-10" db="EMBL/GenBank/DDBJ databases">
        <title>Updated reference genomes for cyclostephanoid diatoms.</title>
        <authorList>
            <person name="Roberts W.R."/>
            <person name="Alverson A.J."/>
        </authorList>
    </citation>
    <scope>NUCLEOTIDE SEQUENCE [LARGE SCALE GENOMIC DNA]</scope>
    <source>
        <strain evidence="2 3">AJA228-03</strain>
    </source>
</reference>
<proteinExistence type="predicted"/>
<gene>
    <name evidence="2" type="ORF">ACHAXA_009360</name>
</gene>
<feature type="region of interest" description="Disordered" evidence="1">
    <location>
        <begin position="444"/>
        <end position="464"/>
    </location>
</feature>
<dbReference type="EMBL" id="JALLPB020000015">
    <property type="protein sequence ID" value="KAL3826751.1"/>
    <property type="molecule type" value="Genomic_DNA"/>
</dbReference>
<dbReference type="Proteomes" id="UP001530377">
    <property type="component" value="Unassembled WGS sequence"/>
</dbReference>
<evidence type="ECO:0000256" key="1">
    <source>
        <dbReference type="SAM" id="MobiDB-lite"/>
    </source>
</evidence>
<evidence type="ECO:0000313" key="2">
    <source>
        <dbReference type="EMBL" id="KAL3826751.1"/>
    </source>
</evidence>
<accession>A0ABD3SQW4</accession>
<organism evidence="2 3">
    <name type="scientific">Cyclostephanos tholiformis</name>
    <dbReference type="NCBI Taxonomy" id="382380"/>
    <lineage>
        <taxon>Eukaryota</taxon>
        <taxon>Sar</taxon>
        <taxon>Stramenopiles</taxon>
        <taxon>Ochrophyta</taxon>
        <taxon>Bacillariophyta</taxon>
        <taxon>Coscinodiscophyceae</taxon>
        <taxon>Thalassiosirophycidae</taxon>
        <taxon>Stephanodiscales</taxon>
        <taxon>Stephanodiscaceae</taxon>
        <taxon>Cyclostephanos</taxon>
    </lineage>
</organism>
<comment type="caution">
    <text evidence="2">The sequence shown here is derived from an EMBL/GenBank/DDBJ whole genome shotgun (WGS) entry which is preliminary data.</text>
</comment>
<dbReference type="AlphaFoldDB" id="A0ABD3SQW4"/>
<feature type="region of interest" description="Disordered" evidence="1">
    <location>
        <begin position="6"/>
        <end position="34"/>
    </location>
</feature>
<feature type="region of interest" description="Disordered" evidence="1">
    <location>
        <begin position="283"/>
        <end position="334"/>
    </location>
</feature>
<name>A0ABD3SQW4_9STRA</name>
<protein>
    <submittedName>
        <fullName evidence="2">Uncharacterized protein</fullName>
    </submittedName>
</protein>